<dbReference type="Proteomes" id="UP000627538">
    <property type="component" value="Unassembled WGS sequence"/>
</dbReference>
<dbReference type="AlphaFoldDB" id="A0A8I0GB05"/>
<protein>
    <submittedName>
        <fullName evidence="1">DUF3052 domain-containing protein</fullName>
    </submittedName>
</protein>
<evidence type="ECO:0000313" key="2">
    <source>
        <dbReference type="Proteomes" id="UP000627538"/>
    </source>
</evidence>
<dbReference type="Pfam" id="PF11253">
    <property type="entry name" value="DUF3052"/>
    <property type="match status" value="1"/>
</dbReference>
<gene>
    <name evidence="1" type="ORF">H8R10_01785</name>
</gene>
<dbReference type="EMBL" id="JACRUO010000001">
    <property type="protein sequence ID" value="MBD3688966.1"/>
    <property type="molecule type" value="Genomic_DNA"/>
</dbReference>
<reference evidence="1 2" key="1">
    <citation type="submission" date="2020-08" db="EMBL/GenBank/DDBJ databases">
        <title>Winkia gen. nov., sp. nov., isolated from faeces of the Anser albifrons in China.</title>
        <authorList>
            <person name="Liu Q."/>
        </authorList>
    </citation>
    <scope>NUCLEOTIDE SEQUENCE [LARGE SCALE GENOMIC DNA]</scope>
    <source>
        <strain evidence="1 2">C62</strain>
    </source>
</reference>
<organism evidence="1 2">
    <name type="scientific">Nanchangia anserum</name>
    <dbReference type="NCBI Taxonomy" id="2692125"/>
    <lineage>
        <taxon>Bacteria</taxon>
        <taxon>Bacillati</taxon>
        <taxon>Actinomycetota</taxon>
        <taxon>Actinomycetes</taxon>
        <taxon>Actinomycetales</taxon>
        <taxon>Actinomycetaceae</taxon>
        <taxon>Nanchangia</taxon>
    </lineage>
</organism>
<dbReference type="RefSeq" id="WP_191071051.1">
    <property type="nucleotide sequence ID" value="NZ_CP060506.1"/>
</dbReference>
<dbReference type="InterPro" id="IPR021412">
    <property type="entry name" value="DUF3052"/>
</dbReference>
<name>A0A8I0GB05_9ACTO</name>
<proteinExistence type="predicted"/>
<keyword evidence="2" id="KW-1185">Reference proteome</keyword>
<sequence length="143" mass="15540">MVESEERQHTSAPAKSLGFGAGQIIQEFGWDSDVDEPLRQAVMDDTGEDLEDEDYTSLSDGALVWWRGDDGDSDDLADLFMDAMANLDDGGVIWVLTPKAGMPHHVDTRTIEQAAHTAGLHATSTDVVAPQWAGTRIVSKAKR</sequence>
<evidence type="ECO:0000313" key="1">
    <source>
        <dbReference type="EMBL" id="MBD3688966.1"/>
    </source>
</evidence>
<comment type="caution">
    <text evidence="1">The sequence shown here is derived from an EMBL/GenBank/DDBJ whole genome shotgun (WGS) entry which is preliminary data.</text>
</comment>
<accession>A0A8I0GB05</accession>